<dbReference type="EMBL" id="JAZAVJ010000026">
    <property type="protein sequence ID" value="KAK7420911.1"/>
    <property type="molecule type" value="Genomic_DNA"/>
</dbReference>
<evidence type="ECO:0000256" key="6">
    <source>
        <dbReference type="ARBA" id="ARBA00023242"/>
    </source>
</evidence>
<dbReference type="Proteomes" id="UP001498476">
    <property type="component" value="Unassembled WGS sequence"/>
</dbReference>
<keyword evidence="9" id="KW-1185">Reference proteome</keyword>
<evidence type="ECO:0000256" key="2">
    <source>
        <dbReference type="ARBA" id="ARBA00022833"/>
    </source>
</evidence>
<reference evidence="8 9" key="1">
    <citation type="journal article" date="2025" name="Microbiol. Resour. Announc.">
        <title>Draft genome sequences for Neonectria magnoliae and Neonectria punicea, canker pathogens of Liriodendron tulipifera and Acer saccharum in West Virginia.</title>
        <authorList>
            <person name="Petronek H.M."/>
            <person name="Kasson M.T."/>
            <person name="Metheny A.M."/>
            <person name="Stauder C.M."/>
            <person name="Lovett B."/>
            <person name="Lynch S.C."/>
            <person name="Garnas J.R."/>
            <person name="Kasson L.R."/>
            <person name="Stajich J.E."/>
        </authorList>
    </citation>
    <scope>NUCLEOTIDE SEQUENCE [LARGE SCALE GENOMIC DNA]</scope>
    <source>
        <strain evidence="8 9">NRRL 64653</strain>
    </source>
</reference>
<evidence type="ECO:0000256" key="4">
    <source>
        <dbReference type="ARBA" id="ARBA00023125"/>
    </source>
</evidence>
<evidence type="ECO:0000313" key="8">
    <source>
        <dbReference type="EMBL" id="KAK7420911.1"/>
    </source>
</evidence>
<keyword evidence="3" id="KW-0805">Transcription regulation</keyword>
<evidence type="ECO:0000256" key="5">
    <source>
        <dbReference type="ARBA" id="ARBA00023163"/>
    </source>
</evidence>
<proteinExistence type="predicted"/>
<evidence type="ECO:0000256" key="3">
    <source>
        <dbReference type="ARBA" id="ARBA00023015"/>
    </source>
</evidence>
<keyword evidence="1" id="KW-0479">Metal-binding</keyword>
<dbReference type="PANTHER" id="PTHR31313:SF77">
    <property type="entry name" value="ZN(II)2CYS6 TRANSCRIPTION FACTOR (EUROFUNG)"/>
    <property type="match status" value="1"/>
</dbReference>
<dbReference type="InterPro" id="IPR051615">
    <property type="entry name" value="Transcr_Regulatory_Elem"/>
</dbReference>
<keyword evidence="6" id="KW-0539">Nucleus</keyword>
<sequence>MDPRPHHGVSPTYAQQMCFESAIAVSKLLRLYEIRFTLRRMNVHGVSIIFSAALILMFALVVPTPTGSEGDVRSHLSVCFRALDELSLARENAKRTRDFLVQLQRYWDVKSRSGVVRDALSKPKTAGDDSDSVVEFSVDWMLRADIPDLSKRGGNFFSVPSGEFISGPGVMN</sequence>
<keyword evidence="7" id="KW-1133">Transmembrane helix</keyword>
<evidence type="ECO:0000313" key="9">
    <source>
        <dbReference type="Proteomes" id="UP001498476"/>
    </source>
</evidence>
<keyword evidence="7" id="KW-0812">Transmembrane</keyword>
<gene>
    <name evidence="8" type="ORF">QQX98_002475</name>
</gene>
<evidence type="ECO:0000256" key="1">
    <source>
        <dbReference type="ARBA" id="ARBA00022723"/>
    </source>
</evidence>
<name>A0ABR1HII3_9HYPO</name>
<comment type="caution">
    <text evidence="8">The sequence shown here is derived from an EMBL/GenBank/DDBJ whole genome shotgun (WGS) entry which is preliminary data.</text>
</comment>
<protein>
    <submittedName>
        <fullName evidence="8">Uncharacterized protein</fullName>
    </submittedName>
</protein>
<organism evidence="8 9">
    <name type="scientific">Neonectria punicea</name>
    <dbReference type="NCBI Taxonomy" id="979145"/>
    <lineage>
        <taxon>Eukaryota</taxon>
        <taxon>Fungi</taxon>
        <taxon>Dikarya</taxon>
        <taxon>Ascomycota</taxon>
        <taxon>Pezizomycotina</taxon>
        <taxon>Sordariomycetes</taxon>
        <taxon>Hypocreomycetidae</taxon>
        <taxon>Hypocreales</taxon>
        <taxon>Nectriaceae</taxon>
        <taxon>Neonectria</taxon>
    </lineage>
</organism>
<evidence type="ECO:0000256" key="7">
    <source>
        <dbReference type="SAM" id="Phobius"/>
    </source>
</evidence>
<accession>A0ABR1HII3</accession>
<keyword evidence="2" id="KW-0862">Zinc</keyword>
<keyword evidence="7" id="KW-0472">Membrane</keyword>
<feature type="transmembrane region" description="Helical" evidence="7">
    <location>
        <begin position="41"/>
        <end position="62"/>
    </location>
</feature>
<keyword evidence="5" id="KW-0804">Transcription</keyword>
<keyword evidence="4" id="KW-0238">DNA-binding</keyword>
<dbReference type="CDD" id="cd12148">
    <property type="entry name" value="fungal_TF_MHR"/>
    <property type="match status" value="1"/>
</dbReference>
<dbReference type="PANTHER" id="PTHR31313">
    <property type="entry name" value="TY1 ENHANCER ACTIVATOR"/>
    <property type="match status" value="1"/>
</dbReference>